<dbReference type="InterPro" id="IPR001810">
    <property type="entry name" value="F-box_dom"/>
</dbReference>
<dbReference type="Pfam" id="PF00646">
    <property type="entry name" value="F-box"/>
    <property type="match status" value="1"/>
</dbReference>
<comment type="caution">
    <text evidence="2">The sequence shown here is derived from an EMBL/GenBank/DDBJ whole genome shotgun (WGS) entry which is preliminary data.</text>
</comment>
<dbReference type="SMART" id="SM00256">
    <property type="entry name" value="FBOX"/>
    <property type="match status" value="1"/>
</dbReference>
<dbReference type="EMBL" id="JAVRQU010000007">
    <property type="protein sequence ID" value="KAK5700569.1"/>
    <property type="molecule type" value="Genomic_DNA"/>
</dbReference>
<gene>
    <name evidence="2" type="ORF">LTR97_005086</name>
</gene>
<evidence type="ECO:0000313" key="3">
    <source>
        <dbReference type="Proteomes" id="UP001310594"/>
    </source>
</evidence>
<evidence type="ECO:0000313" key="2">
    <source>
        <dbReference type="EMBL" id="KAK5700569.1"/>
    </source>
</evidence>
<sequence length="217" mass="23990">MATATALAIVELFEHVLLNLEFHDLLVARAVSRNWESLIMKSLPLKRILFLAPTSDGLIGLDLPKSITPAFTRGPILTQQPSTTHSLFPRRPKDRCTSRNNITIPIPKRDLILKWLKDWPGGPRSVGPLAFYVFTWQLASLQAMAKSQFYMSMFLTQPACTAVTVKIMGAAIARYGAGRCGSSVVLRVHDGVRLGAIVWAVEMMMRSYYGASGDVDV</sequence>
<proteinExistence type="predicted"/>
<organism evidence="2 3">
    <name type="scientific">Elasticomyces elasticus</name>
    <dbReference type="NCBI Taxonomy" id="574655"/>
    <lineage>
        <taxon>Eukaryota</taxon>
        <taxon>Fungi</taxon>
        <taxon>Dikarya</taxon>
        <taxon>Ascomycota</taxon>
        <taxon>Pezizomycotina</taxon>
        <taxon>Dothideomycetes</taxon>
        <taxon>Dothideomycetidae</taxon>
        <taxon>Mycosphaerellales</taxon>
        <taxon>Teratosphaeriaceae</taxon>
        <taxon>Elasticomyces</taxon>
    </lineage>
</organism>
<feature type="domain" description="F-box" evidence="1">
    <location>
        <begin position="9"/>
        <end position="48"/>
    </location>
</feature>
<reference evidence="2" key="1">
    <citation type="submission" date="2023-08" db="EMBL/GenBank/DDBJ databases">
        <title>Black Yeasts Isolated from many extreme environments.</title>
        <authorList>
            <person name="Coleine C."/>
            <person name="Stajich J.E."/>
            <person name="Selbmann L."/>
        </authorList>
    </citation>
    <scope>NUCLEOTIDE SEQUENCE</scope>
    <source>
        <strain evidence="2">CCFEE 5810</strain>
    </source>
</reference>
<accession>A0AAN7W5E2</accession>
<dbReference type="InterPro" id="IPR036047">
    <property type="entry name" value="F-box-like_dom_sf"/>
</dbReference>
<dbReference type="SUPFAM" id="SSF81383">
    <property type="entry name" value="F-box domain"/>
    <property type="match status" value="1"/>
</dbReference>
<name>A0AAN7W5E2_9PEZI</name>
<evidence type="ECO:0000259" key="1">
    <source>
        <dbReference type="SMART" id="SM00256"/>
    </source>
</evidence>
<dbReference type="Proteomes" id="UP001310594">
    <property type="component" value="Unassembled WGS sequence"/>
</dbReference>
<protein>
    <recommendedName>
        <fullName evidence="1">F-box domain-containing protein</fullName>
    </recommendedName>
</protein>
<dbReference type="AlphaFoldDB" id="A0AAN7W5E2"/>